<evidence type="ECO:0000313" key="6">
    <source>
        <dbReference type="EMBL" id="MBB5491478.1"/>
    </source>
</evidence>
<evidence type="ECO:0000313" key="7">
    <source>
        <dbReference type="Proteomes" id="UP000579647"/>
    </source>
</evidence>
<dbReference type="EC" id="2.7.11.1" evidence="6"/>
<feature type="domain" description="Protein kinase" evidence="5">
    <location>
        <begin position="41"/>
        <end position="292"/>
    </location>
</feature>
<dbReference type="Proteomes" id="UP000579647">
    <property type="component" value="Unassembled WGS sequence"/>
</dbReference>
<name>A0A840WMX7_9ACTN</name>
<dbReference type="SUPFAM" id="SSF56112">
    <property type="entry name" value="Protein kinase-like (PK-like)"/>
    <property type="match status" value="1"/>
</dbReference>
<proteinExistence type="predicted"/>
<dbReference type="AlphaFoldDB" id="A0A840WMX7"/>
<dbReference type="PANTHER" id="PTHR44329">
    <property type="entry name" value="SERINE/THREONINE-PROTEIN KINASE TNNI3K-RELATED"/>
    <property type="match status" value="1"/>
</dbReference>
<keyword evidence="3 6" id="KW-0418">Kinase</keyword>
<dbReference type="InterPro" id="IPR000719">
    <property type="entry name" value="Prot_kinase_dom"/>
</dbReference>
<dbReference type="RefSeq" id="WP_184365160.1">
    <property type="nucleotide sequence ID" value="NZ_BAAAKM010000157.1"/>
</dbReference>
<dbReference type="EMBL" id="JACHDO010000001">
    <property type="protein sequence ID" value="MBB5491478.1"/>
    <property type="molecule type" value="Genomic_DNA"/>
</dbReference>
<dbReference type="Pfam" id="PF00069">
    <property type="entry name" value="Pkinase"/>
    <property type="match status" value="1"/>
</dbReference>
<evidence type="ECO:0000256" key="2">
    <source>
        <dbReference type="ARBA" id="ARBA00022741"/>
    </source>
</evidence>
<keyword evidence="1 6" id="KW-0808">Transferase</keyword>
<gene>
    <name evidence="6" type="ORF">HNR07_002615</name>
</gene>
<evidence type="ECO:0000256" key="3">
    <source>
        <dbReference type="ARBA" id="ARBA00022777"/>
    </source>
</evidence>
<dbReference type="PANTHER" id="PTHR44329:SF288">
    <property type="entry name" value="MITOGEN-ACTIVATED PROTEIN KINASE KINASE KINASE 20"/>
    <property type="match status" value="1"/>
</dbReference>
<dbReference type="SMART" id="SM00220">
    <property type="entry name" value="S_TKc"/>
    <property type="match status" value="1"/>
</dbReference>
<evidence type="ECO:0000256" key="4">
    <source>
        <dbReference type="ARBA" id="ARBA00022840"/>
    </source>
</evidence>
<keyword evidence="2" id="KW-0547">Nucleotide-binding</keyword>
<accession>A0A840WMX7</accession>
<dbReference type="GO" id="GO:0004674">
    <property type="term" value="F:protein serine/threonine kinase activity"/>
    <property type="evidence" value="ECO:0007669"/>
    <property type="project" value="UniProtKB-EC"/>
</dbReference>
<dbReference type="GO" id="GO:0005524">
    <property type="term" value="F:ATP binding"/>
    <property type="evidence" value="ECO:0007669"/>
    <property type="project" value="UniProtKB-KW"/>
</dbReference>
<organism evidence="6 7">
    <name type="scientific">Nocardiopsis metallicus</name>
    <dbReference type="NCBI Taxonomy" id="179819"/>
    <lineage>
        <taxon>Bacteria</taxon>
        <taxon>Bacillati</taxon>
        <taxon>Actinomycetota</taxon>
        <taxon>Actinomycetes</taxon>
        <taxon>Streptosporangiales</taxon>
        <taxon>Nocardiopsidaceae</taxon>
        <taxon>Nocardiopsis</taxon>
    </lineage>
</organism>
<keyword evidence="7" id="KW-1185">Reference proteome</keyword>
<evidence type="ECO:0000259" key="5">
    <source>
        <dbReference type="PROSITE" id="PS50011"/>
    </source>
</evidence>
<dbReference type="Gene3D" id="1.10.510.10">
    <property type="entry name" value="Transferase(Phosphotransferase) domain 1"/>
    <property type="match status" value="1"/>
</dbReference>
<dbReference type="InterPro" id="IPR051681">
    <property type="entry name" value="Ser/Thr_Kinases-Pseudokinases"/>
</dbReference>
<dbReference type="InterPro" id="IPR011009">
    <property type="entry name" value="Kinase-like_dom_sf"/>
</dbReference>
<sequence length="292" mass="32177">MRLHPLHPAAWVLDQLREGGWTIHDLLVFTRASTLVLVSRSEAPPVVLKAGFGSNHVLAELDEDARRAAYGFYWYAELTEDERALTRQDFRHEITLTWTASGSQHVVPLLEQGSTDHFDWYTMPYRADGNFQPFLTGSHGDPGTRGLSILADVADGLHALHERGIVHRDVYQENILIHQGRGSITDLGAARLLNTPRGPLARGPEVHWPPEYATFYNRATPAADVFSLAVLTYRYLCADLPRHGHSRLAAAPAVLRLPLTAALAPAPTDRPGMSELGTALRQAATEAAPHGR</sequence>
<evidence type="ECO:0000256" key="1">
    <source>
        <dbReference type="ARBA" id="ARBA00022679"/>
    </source>
</evidence>
<protein>
    <submittedName>
        <fullName evidence="6">Serine/threonine-protein kinase</fullName>
        <ecNumber evidence="6">2.7.11.1</ecNumber>
    </submittedName>
</protein>
<dbReference type="PROSITE" id="PS50011">
    <property type="entry name" value="PROTEIN_KINASE_DOM"/>
    <property type="match status" value="1"/>
</dbReference>
<reference evidence="6 7" key="1">
    <citation type="submission" date="2020-08" db="EMBL/GenBank/DDBJ databases">
        <title>Sequencing the genomes of 1000 actinobacteria strains.</title>
        <authorList>
            <person name="Klenk H.-P."/>
        </authorList>
    </citation>
    <scope>NUCLEOTIDE SEQUENCE [LARGE SCALE GENOMIC DNA]</scope>
    <source>
        <strain evidence="6 7">DSM 44598</strain>
    </source>
</reference>
<comment type="caution">
    <text evidence="6">The sequence shown here is derived from an EMBL/GenBank/DDBJ whole genome shotgun (WGS) entry which is preliminary data.</text>
</comment>
<keyword evidence="4" id="KW-0067">ATP-binding</keyword>